<evidence type="ECO:0000313" key="3">
    <source>
        <dbReference type="Proteomes" id="UP000319520"/>
    </source>
</evidence>
<feature type="region of interest" description="Disordered" evidence="1">
    <location>
        <begin position="53"/>
        <end position="73"/>
    </location>
</feature>
<proteinExistence type="predicted"/>
<evidence type="ECO:0000313" key="2">
    <source>
        <dbReference type="EMBL" id="AXB73020.1"/>
    </source>
</evidence>
<dbReference type="EMBL" id="MH580295">
    <property type="protein sequence ID" value="AXB73020.1"/>
    <property type="molecule type" value="Genomic_DNA"/>
</dbReference>
<dbReference type="GeneID" id="80528115"/>
<name>A0A2Z5E1B5_9ADEN</name>
<evidence type="ECO:0000256" key="1">
    <source>
        <dbReference type="SAM" id="MobiDB-lite"/>
    </source>
</evidence>
<dbReference type="Proteomes" id="UP000319520">
    <property type="component" value="Segment"/>
</dbReference>
<organism evidence="2 3">
    <name type="scientific">Psittacine adenovirus 1</name>
    <dbReference type="NCBI Taxonomy" id="318592"/>
    <lineage>
        <taxon>Viruses</taxon>
        <taxon>Varidnaviria</taxon>
        <taxon>Bamfordvirae</taxon>
        <taxon>Preplasmiviricota</taxon>
        <taxon>Polisuviricotina</taxon>
        <taxon>Pharingeaviricetes</taxon>
        <taxon>Rowavirales</taxon>
        <taxon>Adenoviridae</taxon>
        <taxon>Aviadenovirus</taxon>
        <taxon>Aviadenovirus senegalense</taxon>
        <taxon>Psittacine aviadenovirus C</taxon>
    </lineage>
</organism>
<accession>A0A2Z5E1B5</accession>
<dbReference type="KEGG" id="vg:80528115"/>
<dbReference type="RefSeq" id="YP_010790651.1">
    <property type="nucleotide sequence ID" value="NC_075452.1"/>
</dbReference>
<protein>
    <submittedName>
        <fullName evidence="2">Uncharacterized protein</fullName>
    </submittedName>
</protein>
<keyword evidence="3" id="KW-1185">Reference proteome</keyword>
<feature type="compositionally biased region" description="Low complexity" evidence="1">
    <location>
        <begin position="53"/>
        <end position="67"/>
    </location>
</feature>
<reference evidence="2 3" key="1">
    <citation type="submission" date="2018-07" db="EMBL/GenBank/DDBJ databases">
        <title>Complete genome sequence of a Psittacine Adenovirus-1 identified from a Poicephalus senegalus in Italy.</title>
        <authorList>
            <person name="Milani A."/>
            <person name="Zamperin G."/>
            <person name="Fusaro A."/>
            <person name="Monne I."/>
        </authorList>
    </citation>
    <scope>NUCLEOTIDE SEQUENCE [LARGE SCALE GENOMIC DNA]</scope>
    <source>
        <strain evidence="2">18VIR149_ITA_2018</strain>
    </source>
</reference>
<sequence length="73" mass="8281">MFAVSFSSMFVFLKEGTRVNFLAITRKTHTTICKVKQTFLFIGFRKESYQSMSEGISSSESGPSLSTSEKRLR</sequence>